<dbReference type="EMBL" id="LR796417">
    <property type="protein sequence ID" value="CAB4142496.1"/>
    <property type="molecule type" value="Genomic_DNA"/>
</dbReference>
<keyword evidence="1" id="KW-0812">Transmembrane</keyword>
<protein>
    <submittedName>
        <fullName evidence="2">Uncharacterized protein</fullName>
    </submittedName>
</protein>
<feature type="transmembrane region" description="Helical" evidence="1">
    <location>
        <begin position="20"/>
        <end position="44"/>
    </location>
</feature>
<evidence type="ECO:0000256" key="1">
    <source>
        <dbReference type="SAM" id="Phobius"/>
    </source>
</evidence>
<gene>
    <name evidence="2" type="ORF">UFOVP437_16</name>
</gene>
<evidence type="ECO:0000313" key="2">
    <source>
        <dbReference type="EMBL" id="CAB4142496.1"/>
    </source>
</evidence>
<name>A0A6J5MBV9_9CAUD</name>
<keyword evidence="1" id="KW-1133">Transmembrane helix</keyword>
<reference evidence="2" key="1">
    <citation type="submission" date="2020-04" db="EMBL/GenBank/DDBJ databases">
        <authorList>
            <person name="Chiriac C."/>
            <person name="Salcher M."/>
            <person name="Ghai R."/>
            <person name="Kavagutti S V."/>
        </authorList>
    </citation>
    <scope>NUCLEOTIDE SEQUENCE</scope>
</reference>
<sequence>MWLDIARRTLAVIILKVTGIFVGGAAIGLEVSQAIAMAAFAGVIDVSQELSRSYLADGKLDPEEINKSFGKLAAQKEDKPKK</sequence>
<proteinExistence type="predicted"/>
<keyword evidence="1" id="KW-0472">Membrane</keyword>
<accession>A0A6J5MBV9</accession>
<organism evidence="2">
    <name type="scientific">uncultured Caudovirales phage</name>
    <dbReference type="NCBI Taxonomy" id="2100421"/>
    <lineage>
        <taxon>Viruses</taxon>
        <taxon>Duplodnaviria</taxon>
        <taxon>Heunggongvirae</taxon>
        <taxon>Uroviricota</taxon>
        <taxon>Caudoviricetes</taxon>
        <taxon>Peduoviridae</taxon>
        <taxon>Maltschvirus</taxon>
        <taxon>Maltschvirus maltsch</taxon>
    </lineage>
</organism>